<dbReference type="KEGG" id="sagq:EP23_04385"/>
<keyword evidence="4" id="KW-1185">Reference proteome</keyword>
<dbReference type="RefSeq" id="WP_060551249.1">
    <property type="nucleotide sequence ID" value="NZ_CP009623.1"/>
</dbReference>
<proteinExistence type="predicted"/>
<dbReference type="GO" id="GO:0006629">
    <property type="term" value="P:lipid metabolic process"/>
    <property type="evidence" value="ECO:0007669"/>
    <property type="project" value="InterPro"/>
</dbReference>
<evidence type="ECO:0000313" key="5">
    <source>
        <dbReference type="Proteomes" id="UP000646308"/>
    </source>
</evidence>
<comment type="caution">
    <text evidence="2">The sequence shown here is derived from an EMBL/GenBank/DDBJ whole genome shotgun (WGS) entry which is preliminary data.</text>
</comment>
<reference evidence="2" key="2">
    <citation type="submission" date="2019-11" db="EMBL/GenBank/DDBJ databases">
        <title>Whole genome comparisons of Staphylococcus agnetis isolates from cattle and chickens.</title>
        <authorList>
            <person name="Rhoads D."/>
            <person name="Shwani A."/>
            <person name="Adkins P."/>
            <person name="Calcutt M."/>
            <person name="Middleton J."/>
        </authorList>
    </citation>
    <scope>NUCLEOTIDE SEQUENCE</scope>
    <source>
        <strain evidence="2">1387</strain>
    </source>
</reference>
<dbReference type="OrthoDB" id="384721at2"/>
<dbReference type="Pfam" id="PF03009">
    <property type="entry name" value="GDPD"/>
    <property type="match status" value="1"/>
</dbReference>
<dbReference type="InterPro" id="IPR017946">
    <property type="entry name" value="PLC-like_Pdiesterase_TIM-brl"/>
</dbReference>
<name>A0A2T4MJK4_9STAP</name>
<accession>A0A2T4MJK4</accession>
<dbReference type="AlphaFoldDB" id="A0A2T4MJK4"/>
<evidence type="ECO:0000259" key="1">
    <source>
        <dbReference type="PROSITE" id="PS51704"/>
    </source>
</evidence>
<gene>
    <name evidence="3" type="ORF">B9M88_06340</name>
    <name evidence="2" type="ORF">GLV84_11770</name>
</gene>
<dbReference type="PROSITE" id="PS51704">
    <property type="entry name" value="GP_PDE"/>
    <property type="match status" value="1"/>
</dbReference>
<feature type="domain" description="GP-PDE" evidence="1">
    <location>
        <begin position="10"/>
        <end position="247"/>
    </location>
</feature>
<reference evidence="3 4" key="1">
    <citation type="submission" date="2017-04" db="EMBL/GenBank/DDBJ databases">
        <title>Staphylococcus agnetis, a potential pathogen in the broiler production.</title>
        <authorList>
            <person name="Poulsen L."/>
        </authorList>
    </citation>
    <scope>NUCLEOTIDE SEQUENCE [LARGE SCALE GENOMIC DNA]</scope>
    <source>
        <strain evidence="3 4">723_310714_2_2_spleen</strain>
    </source>
</reference>
<dbReference type="GO" id="GO:0008081">
    <property type="term" value="F:phosphoric diester hydrolase activity"/>
    <property type="evidence" value="ECO:0007669"/>
    <property type="project" value="InterPro"/>
</dbReference>
<dbReference type="Gene3D" id="3.20.20.190">
    <property type="entry name" value="Phosphatidylinositol (PI) phosphodiesterase"/>
    <property type="match status" value="1"/>
</dbReference>
<dbReference type="EMBL" id="WMFL01000085">
    <property type="protein sequence ID" value="NJI03507.1"/>
    <property type="molecule type" value="Genomic_DNA"/>
</dbReference>
<dbReference type="Proteomes" id="UP000195208">
    <property type="component" value="Unassembled WGS sequence"/>
</dbReference>
<dbReference type="SUPFAM" id="SSF51695">
    <property type="entry name" value="PLC-like phosphodiesterases"/>
    <property type="match status" value="1"/>
</dbReference>
<dbReference type="InterPro" id="IPR030395">
    <property type="entry name" value="GP_PDE_dom"/>
</dbReference>
<evidence type="ECO:0000313" key="4">
    <source>
        <dbReference type="Proteomes" id="UP000195208"/>
    </source>
</evidence>
<evidence type="ECO:0000313" key="2">
    <source>
        <dbReference type="EMBL" id="NJI03507.1"/>
    </source>
</evidence>
<dbReference type="PANTHER" id="PTHR46211">
    <property type="entry name" value="GLYCEROPHOSPHORYL DIESTER PHOSPHODIESTERASE"/>
    <property type="match status" value="1"/>
</dbReference>
<protein>
    <submittedName>
        <fullName evidence="2">Glycerophosphodiester phosphodiesterase</fullName>
    </submittedName>
</protein>
<sequence length="247" mass="28662">MKLSKPFKAFKIVAHRGLAEKYPENTKLAYQAALGRHIDMLEIDLHMTKDGALVAIHDETIDRTSNGKGEIKELTLDELRTYDFGSWKAPYQHEEIMTFDEVLTLCKNYSKMLLIEIKTPKKYPGIEEAVIQKIKNQQFPHHRIIIQSFDMKSIQRIHTLTPYIKLGVLISKRKYWLKQPPFKDIAQFADYANPNFKLVNPKFIQRAHQEGLKVMPYTVNTVDDAKHMMKLGVDGLITDAPHRLFKL</sequence>
<dbReference type="Proteomes" id="UP000646308">
    <property type="component" value="Unassembled WGS sequence"/>
</dbReference>
<evidence type="ECO:0000313" key="3">
    <source>
        <dbReference type="EMBL" id="OTW31073.1"/>
    </source>
</evidence>
<dbReference type="EMBL" id="NEFX01000012">
    <property type="protein sequence ID" value="OTW31073.1"/>
    <property type="molecule type" value="Genomic_DNA"/>
</dbReference>
<organism evidence="2 5">
    <name type="scientific">Staphylococcus agnetis</name>
    <dbReference type="NCBI Taxonomy" id="985762"/>
    <lineage>
        <taxon>Bacteria</taxon>
        <taxon>Bacillati</taxon>
        <taxon>Bacillota</taxon>
        <taxon>Bacilli</taxon>
        <taxon>Bacillales</taxon>
        <taxon>Staphylococcaceae</taxon>
        <taxon>Staphylococcus</taxon>
    </lineage>
</organism>
<dbReference type="PANTHER" id="PTHR46211:SF1">
    <property type="entry name" value="GLYCEROPHOSPHODIESTER PHOSPHODIESTERASE, CYTOPLASMIC"/>
    <property type="match status" value="1"/>
</dbReference>